<name>A0ABX8RCF0_9CLOT</name>
<evidence type="ECO:0000256" key="2">
    <source>
        <dbReference type="ARBA" id="ARBA00006939"/>
    </source>
</evidence>
<dbReference type="PANTHER" id="PTHR11040:SF211">
    <property type="entry name" value="ZINC TRANSPORTER ZIP11"/>
    <property type="match status" value="1"/>
</dbReference>
<keyword evidence="6 8" id="KW-1133">Transmembrane helix</keyword>
<evidence type="ECO:0000256" key="5">
    <source>
        <dbReference type="ARBA" id="ARBA00022833"/>
    </source>
</evidence>
<keyword evidence="10" id="KW-1185">Reference proteome</keyword>
<feature type="transmembrane region" description="Helical" evidence="8">
    <location>
        <begin position="159"/>
        <end position="180"/>
    </location>
</feature>
<dbReference type="EMBL" id="CP078093">
    <property type="protein sequence ID" value="QXM06724.1"/>
    <property type="molecule type" value="Genomic_DNA"/>
</dbReference>
<evidence type="ECO:0000256" key="1">
    <source>
        <dbReference type="ARBA" id="ARBA00004651"/>
    </source>
</evidence>
<comment type="similarity">
    <text evidence="2">Belongs to the ZIP transporter (TC 2.A.5) family.</text>
</comment>
<feature type="transmembrane region" description="Helical" evidence="8">
    <location>
        <begin position="94"/>
        <end position="110"/>
    </location>
</feature>
<evidence type="ECO:0000256" key="8">
    <source>
        <dbReference type="SAM" id="Phobius"/>
    </source>
</evidence>
<keyword evidence="3" id="KW-1003">Cell membrane</keyword>
<evidence type="ECO:0000313" key="10">
    <source>
        <dbReference type="Proteomes" id="UP000886818"/>
    </source>
</evidence>
<gene>
    <name evidence="9" type="ORF">KVH43_03105</name>
</gene>
<dbReference type="Proteomes" id="UP000886818">
    <property type="component" value="Chromosome"/>
</dbReference>
<proteinExistence type="inferred from homology"/>
<keyword evidence="4 8" id="KW-0812">Transmembrane</keyword>
<evidence type="ECO:0000256" key="6">
    <source>
        <dbReference type="ARBA" id="ARBA00022989"/>
    </source>
</evidence>
<evidence type="ECO:0000256" key="7">
    <source>
        <dbReference type="ARBA" id="ARBA00023136"/>
    </source>
</evidence>
<feature type="transmembrane region" description="Helical" evidence="8">
    <location>
        <begin position="66"/>
        <end position="87"/>
    </location>
</feature>
<dbReference type="PANTHER" id="PTHR11040">
    <property type="entry name" value="ZINC/IRON TRANSPORTER"/>
    <property type="match status" value="1"/>
</dbReference>
<feature type="transmembrane region" description="Helical" evidence="8">
    <location>
        <begin position="186"/>
        <end position="204"/>
    </location>
</feature>
<dbReference type="RefSeq" id="WP_218283420.1">
    <property type="nucleotide sequence ID" value="NZ_CP078093.1"/>
</dbReference>
<accession>A0ABX8RCF0</accession>
<dbReference type="Pfam" id="PF02535">
    <property type="entry name" value="Zip"/>
    <property type="match status" value="1"/>
</dbReference>
<comment type="subcellular location">
    <subcellularLocation>
        <location evidence="1">Cell membrane</location>
        <topology evidence="1">Multi-pass membrane protein</topology>
    </subcellularLocation>
</comment>
<keyword evidence="7 8" id="KW-0472">Membrane</keyword>
<dbReference type="InterPro" id="IPR003689">
    <property type="entry name" value="ZIP"/>
</dbReference>
<feature type="transmembrane region" description="Helical" evidence="8">
    <location>
        <begin position="6"/>
        <end position="29"/>
    </location>
</feature>
<protein>
    <submittedName>
        <fullName evidence="9">ZIP family metal transporter</fullName>
    </submittedName>
</protein>
<evidence type="ECO:0000256" key="4">
    <source>
        <dbReference type="ARBA" id="ARBA00022692"/>
    </source>
</evidence>
<sequence length="238" mass="25053">MERIWMITLVGLGVGVLGTGLGGIVTFFIKDPGNRFLSFILGLSSGLMLSIVCFDLLPEAFYIGELYIGILGIITGVLIIAFIDGLLPKYNKSFIKTGLLLGIGISLHNFPEGLAIGSGFIAANNLGIGISTVIALHNMPEGISMAAPMRAGGVSPFKAFFYTILVGIPMGGGAFIGAILGEISKGFIAFCLACAGGTMLYITCEELIPQSKSLHFKRVSSFGFILGFILGIVISKEF</sequence>
<keyword evidence="5" id="KW-0862">Zinc</keyword>
<organism evidence="9 10">
    <name type="scientific">Crassaminicella indica</name>
    <dbReference type="NCBI Taxonomy" id="2855394"/>
    <lineage>
        <taxon>Bacteria</taxon>
        <taxon>Bacillati</taxon>
        <taxon>Bacillota</taxon>
        <taxon>Clostridia</taxon>
        <taxon>Eubacteriales</taxon>
        <taxon>Clostridiaceae</taxon>
        <taxon>Crassaminicella</taxon>
    </lineage>
</organism>
<feature type="transmembrane region" description="Helical" evidence="8">
    <location>
        <begin position="36"/>
        <end position="54"/>
    </location>
</feature>
<evidence type="ECO:0000256" key="3">
    <source>
        <dbReference type="ARBA" id="ARBA00022475"/>
    </source>
</evidence>
<feature type="transmembrane region" description="Helical" evidence="8">
    <location>
        <begin position="216"/>
        <end position="235"/>
    </location>
</feature>
<feature type="transmembrane region" description="Helical" evidence="8">
    <location>
        <begin position="116"/>
        <end position="138"/>
    </location>
</feature>
<reference evidence="9" key="1">
    <citation type="submission" date="2021-07" db="EMBL/GenBank/DDBJ databases">
        <title>Complete genome sequence of Crassaminicella sp. 143-21, isolated from a deep-sea hydrothermal vent.</title>
        <authorList>
            <person name="Li X."/>
        </authorList>
    </citation>
    <scope>NUCLEOTIDE SEQUENCE</scope>
    <source>
        <strain evidence="9">143-21</strain>
    </source>
</reference>
<evidence type="ECO:0000313" key="9">
    <source>
        <dbReference type="EMBL" id="QXM06724.1"/>
    </source>
</evidence>